<keyword evidence="2" id="KW-0238">DNA-binding</keyword>
<dbReference type="PANTHER" id="PTHR43280">
    <property type="entry name" value="ARAC-FAMILY TRANSCRIPTIONAL REGULATOR"/>
    <property type="match status" value="1"/>
</dbReference>
<protein>
    <submittedName>
        <fullName evidence="5">AraC family transcriptional regulator</fullName>
    </submittedName>
</protein>
<evidence type="ECO:0000256" key="3">
    <source>
        <dbReference type="ARBA" id="ARBA00023163"/>
    </source>
</evidence>
<proteinExistence type="predicted"/>
<dbReference type="SMART" id="SM00342">
    <property type="entry name" value="HTH_ARAC"/>
    <property type="match status" value="1"/>
</dbReference>
<dbReference type="EMBL" id="CP034160">
    <property type="protein sequence ID" value="AZI56002.1"/>
    <property type="molecule type" value="Genomic_DNA"/>
</dbReference>
<gene>
    <name evidence="5" type="ORF">EIB75_12335</name>
</gene>
<dbReference type="RefSeq" id="WP_002978185.1">
    <property type="nucleotide sequence ID" value="NZ_CP034160.1"/>
</dbReference>
<evidence type="ECO:0000313" key="6">
    <source>
        <dbReference type="Proteomes" id="UP000272316"/>
    </source>
</evidence>
<dbReference type="GO" id="GO:0003700">
    <property type="term" value="F:DNA-binding transcription factor activity"/>
    <property type="evidence" value="ECO:0007669"/>
    <property type="project" value="InterPro"/>
</dbReference>
<keyword evidence="1" id="KW-0805">Transcription regulation</keyword>
<evidence type="ECO:0000259" key="4">
    <source>
        <dbReference type="PROSITE" id="PS01124"/>
    </source>
</evidence>
<dbReference type="Pfam" id="PF12833">
    <property type="entry name" value="HTH_18"/>
    <property type="match status" value="1"/>
</dbReference>
<reference evidence="6" key="1">
    <citation type="submission" date="2018-11" db="EMBL/GenBank/DDBJ databases">
        <title>Proposal to divide the Flavobacteriaceae and reorganize its genera based on Amino Acid Identity values calculated from whole genome sequences.</title>
        <authorList>
            <person name="Nicholson A.C."/>
            <person name="Gulvik C.A."/>
            <person name="Whitney A.M."/>
            <person name="Sheth M."/>
            <person name="Batra D."/>
            <person name="Pryor J."/>
            <person name="Bernardet J.-F."/>
            <person name="Hugo C."/>
            <person name="Kampfer P."/>
            <person name="Newman J.D."/>
            <person name="McQuiston J.R."/>
        </authorList>
    </citation>
    <scope>NUCLEOTIDE SEQUENCE [LARGE SCALE GENOMIC DNA]</scope>
    <source>
        <strain evidence="6">H6466</strain>
    </source>
</reference>
<dbReference type="InterPro" id="IPR018060">
    <property type="entry name" value="HTH_AraC"/>
</dbReference>
<dbReference type="InterPro" id="IPR037923">
    <property type="entry name" value="HTH-like"/>
</dbReference>
<dbReference type="Gene3D" id="1.10.10.60">
    <property type="entry name" value="Homeodomain-like"/>
    <property type="match status" value="1"/>
</dbReference>
<dbReference type="SUPFAM" id="SSF51215">
    <property type="entry name" value="Regulatory protein AraC"/>
    <property type="match status" value="1"/>
</dbReference>
<sequence length="297" mass="34498">MDSYSIKNIISYRKLDWNISEEFLYLTDIPEVFEPFTLKPDYYSYGLIKTGSMLVEVDNNALYIDANSLLVYRPNQTLKILDIASGTTGAFVLFTRKFVDYLFESFFSIAPHSFLRSQFGSHITLSRTDHNKISSLFSQTIRFLDNSETKTERWTYSAKCILLALINETDFVLNKYKLDKYDTNRREIEISNSFKNFVAQNYINERNIDFYAKNLNISSNYLHKVIKRRYGQTPIEIINNALLSECKSRLSYSDSSIGEIADDMGFESIQSFSKYFKKHTGTSPSLYRNDTLSLNNP</sequence>
<dbReference type="InterPro" id="IPR020449">
    <property type="entry name" value="Tscrpt_reg_AraC-type_HTH"/>
</dbReference>
<dbReference type="SUPFAM" id="SSF46689">
    <property type="entry name" value="Homeodomain-like"/>
    <property type="match status" value="1"/>
</dbReference>
<dbReference type="Proteomes" id="UP000272316">
    <property type="component" value="Chromosome"/>
</dbReference>
<dbReference type="PRINTS" id="PR00032">
    <property type="entry name" value="HTHARAC"/>
</dbReference>
<dbReference type="GO" id="GO:0043565">
    <property type="term" value="F:sequence-specific DNA binding"/>
    <property type="evidence" value="ECO:0007669"/>
    <property type="project" value="InterPro"/>
</dbReference>
<evidence type="ECO:0000256" key="1">
    <source>
        <dbReference type="ARBA" id="ARBA00023015"/>
    </source>
</evidence>
<dbReference type="InterPro" id="IPR009057">
    <property type="entry name" value="Homeodomain-like_sf"/>
</dbReference>
<evidence type="ECO:0000313" key="5">
    <source>
        <dbReference type="EMBL" id="AZI56002.1"/>
    </source>
</evidence>
<evidence type="ECO:0000256" key="2">
    <source>
        <dbReference type="ARBA" id="ARBA00023125"/>
    </source>
</evidence>
<dbReference type="PROSITE" id="PS01124">
    <property type="entry name" value="HTH_ARAC_FAMILY_2"/>
    <property type="match status" value="1"/>
</dbReference>
<dbReference type="PANTHER" id="PTHR43280:SF2">
    <property type="entry name" value="HTH-TYPE TRANSCRIPTIONAL REGULATOR EXSA"/>
    <property type="match status" value="1"/>
</dbReference>
<feature type="domain" description="HTH araC/xylS-type" evidence="4">
    <location>
        <begin position="192"/>
        <end position="290"/>
    </location>
</feature>
<dbReference type="AlphaFoldDB" id="A0A3G8ZF28"/>
<organism evidence="5 6">
    <name type="scientific">Epilithonimonas vandammei</name>
    <dbReference type="NCBI Taxonomy" id="2487072"/>
    <lineage>
        <taxon>Bacteria</taxon>
        <taxon>Pseudomonadati</taxon>
        <taxon>Bacteroidota</taxon>
        <taxon>Flavobacteriia</taxon>
        <taxon>Flavobacteriales</taxon>
        <taxon>Weeksellaceae</taxon>
        <taxon>Chryseobacterium group</taxon>
        <taxon>Epilithonimonas</taxon>
    </lineage>
</organism>
<keyword evidence="3" id="KW-0804">Transcription</keyword>
<name>A0A3G8ZF28_9FLAO</name>
<accession>A0A3G8ZF28</accession>
<dbReference type="KEGG" id="eva:EIB75_12335"/>